<evidence type="ECO:0000256" key="1">
    <source>
        <dbReference type="SAM" id="Phobius"/>
    </source>
</evidence>
<keyword evidence="1" id="KW-0472">Membrane</keyword>
<evidence type="ECO:0008006" key="4">
    <source>
        <dbReference type="Google" id="ProtNLM"/>
    </source>
</evidence>
<proteinExistence type="predicted"/>
<feature type="transmembrane region" description="Helical" evidence="1">
    <location>
        <begin position="56"/>
        <end position="79"/>
    </location>
</feature>
<keyword evidence="3" id="KW-1185">Reference proteome</keyword>
<gene>
    <name evidence="2" type="ORF">QBC47DRAFT_387099</name>
</gene>
<reference evidence="2" key="1">
    <citation type="submission" date="2023-06" db="EMBL/GenBank/DDBJ databases">
        <title>Genome-scale phylogeny and comparative genomics of the fungal order Sordariales.</title>
        <authorList>
            <consortium name="Lawrence Berkeley National Laboratory"/>
            <person name="Hensen N."/>
            <person name="Bonometti L."/>
            <person name="Westerberg I."/>
            <person name="Brannstrom I.O."/>
            <person name="Guillou S."/>
            <person name="Cros-Aarteil S."/>
            <person name="Calhoun S."/>
            <person name="Haridas S."/>
            <person name="Kuo A."/>
            <person name="Mondo S."/>
            <person name="Pangilinan J."/>
            <person name="Riley R."/>
            <person name="Labutti K."/>
            <person name="Andreopoulos B."/>
            <person name="Lipzen A."/>
            <person name="Chen C."/>
            <person name="Yanf M."/>
            <person name="Daum C."/>
            <person name="Ng V."/>
            <person name="Clum A."/>
            <person name="Steindorff A."/>
            <person name="Ohm R."/>
            <person name="Martin F."/>
            <person name="Silar P."/>
            <person name="Natvig D."/>
            <person name="Lalanne C."/>
            <person name="Gautier V."/>
            <person name="Ament-Velasquez S.L."/>
            <person name="Kruys A."/>
            <person name="Hutchinson M.I."/>
            <person name="Powell A.J."/>
            <person name="Barry K."/>
            <person name="Miller A.N."/>
            <person name="Grigoriev I.V."/>
            <person name="Debuchy R."/>
            <person name="Gladieux P."/>
            <person name="Thoren M.H."/>
            <person name="Johannesson H."/>
        </authorList>
    </citation>
    <scope>NUCLEOTIDE SEQUENCE</scope>
    <source>
        <strain evidence="2">PSN4</strain>
    </source>
</reference>
<keyword evidence="1" id="KW-1133">Transmembrane helix</keyword>
<name>A0AAJ0B953_9PEZI</name>
<organism evidence="2 3">
    <name type="scientific">Echria macrotheca</name>
    <dbReference type="NCBI Taxonomy" id="438768"/>
    <lineage>
        <taxon>Eukaryota</taxon>
        <taxon>Fungi</taxon>
        <taxon>Dikarya</taxon>
        <taxon>Ascomycota</taxon>
        <taxon>Pezizomycotina</taxon>
        <taxon>Sordariomycetes</taxon>
        <taxon>Sordariomycetidae</taxon>
        <taxon>Sordariales</taxon>
        <taxon>Schizotheciaceae</taxon>
        <taxon>Echria</taxon>
    </lineage>
</organism>
<feature type="transmembrane region" description="Helical" evidence="1">
    <location>
        <begin position="99"/>
        <end position="124"/>
    </location>
</feature>
<protein>
    <recommendedName>
        <fullName evidence="4">Transmembrane protein</fullName>
    </recommendedName>
</protein>
<accession>A0AAJ0B953</accession>
<evidence type="ECO:0000313" key="3">
    <source>
        <dbReference type="Proteomes" id="UP001239445"/>
    </source>
</evidence>
<feature type="transmembrane region" description="Helical" evidence="1">
    <location>
        <begin position="174"/>
        <end position="195"/>
    </location>
</feature>
<dbReference type="AlphaFoldDB" id="A0AAJ0B953"/>
<comment type="caution">
    <text evidence="2">The sequence shown here is derived from an EMBL/GenBank/DDBJ whole genome shotgun (WGS) entry which is preliminary data.</text>
</comment>
<keyword evidence="1" id="KW-0812">Transmembrane</keyword>
<evidence type="ECO:0000313" key="2">
    <source>
        <dbReference type="EMBL" id="KAK1753767.1"/>
    </source>
</evidence>
<dbReference type="EMBL" id="MU839837">
    <property type="protein sequence ID" value="KAK1753767.1"/>
    <property type="molecule type" value="Genomic_DNA"/>
</dbReference>
<feature type="transmembrane region" description="Helical" evidence="1">
    <location>
        <begin position="144"/>
        <end position="168"/>
    </location>
</feature>
<sequence length="201" mass="21193">MSAAPSIASNSTAPAPAAVNNNPLAAAAQQPPLRPHPITRQSDPLVQQSVEDFERFISFIFSISIFGASTFAIIAGQMADPVDIWKPDPPPFSLATVRTFLGIAWLCFVLSLAVAGYSSSLLSLSRQSVGGVVDKDWGRAWDRFGLAASVVLYLLSAVAFLFLSLSLVAYAGPVGWVAVGFTSLALLFVLALSGYQISKAS</sequence>
<dbReference type="Proteomes" id="UP001239445">
    <property type="component" value="Unassembled WGS sequence"/>
</dbReference>